<dbReference type="EMBL" id="SKFG01000003">
    <property type="protein sequence ID" value="TCZ79284.1"/>
    <property type="molecule type" value="Genomic_DNA"/>
</dbReference>
<dbReference type="InterPro" id="IPR014078">
    <property type="entry name" value="Nudix_YtkD"/>
</dbReference>
<dbReference type="RefSeq" id="WP_132416941.1">
    <property type="nucleotide sequence ID" value="NZ_SKFG01000003.1"/>
</dbReference>
<sequence length="139" mass="15854">MKAKLFPLGTIDDSLIKFVVILVKQGEEWVLSKHKHRDTWEFAGGHREVGESVDESAARELFEETGALEFSITPISIYSVSRENENESFGQLYLAQVDRFGPLPESEMAEIKAFEKVPHNLTYPFIYPILIQAALEHMK</sequence>
<dbReference type="InterPro" id="IPR000086">
    <property type="entry name" value="NUDIX_hydrolase_dom"/>
</dbReference>
<dbReference type="PRINTS" id="PR00502">
    <property type="entry name" value="NUDIXFAMILY"/>
</dbReference>
<feature type="domain" description="Nudix hydrolase" evidence="3">
    <location>
        <begin position="13"/>
        <end position="135"/>
    </location>
</feature>
<evidence type="ECO:0000313" key="5">
    <source>
        <dbReference type="Proteomes" id="UP000295418"/>
    </source>
</evidence>
<evidence type="ECO:0000256" key="1">
    <source>
        <dbReference type="ARBA" id="ARBA00005582"/>
    </source>
</evidence>
<dbReference type="PANTHER" id="PTHR43736:SF1">
    <property type="entry name" value="DIHYDRONEOPTERIN TRIPHOSPHATE DIPHOSPHATASE"/>
    <property type="match status" value="1"/>
</dbReference>
<gene>
    <name evidence="4" type="ORF">E0485_05295</name>
</gene>
<comment type="caution">
    <text evidence="4">The sequence shown here is derived from an EMBL/GenBank/DDBJ whole genome shotgun (WGS) entry which is preliminary data.</text>
</comment>
<dbReference type="PROSITE" id="PS51462">
    <property type="entry name" value="NUDIX"/>
    <property type="match status" value="1"/>
</dbReference>
<dbReference type="Pfam" id="PF00293">
    <property type="entry name" value="NUDIX"/>
    <property type="match status" value="1"/>
</dbReference>
<dbReference type="Gene3D" id="3.90.79.10">
    <property type="entry name" value="Nucleoside Triphosphate Pyrophosphohydrolase"/>
    <property type="match status" value="1"/>
</dbReference>
<accession>A0A4R4EGR7</accession>
<keyword evidence="2" id="KW-0378">Hydrolase</keyword>
<proteinExistence type="inferred from homology"/>
<dbReference type="SUPFAM" id="SSF55811">
    <property type="entry name" value="Nudix"/>
    <property type="match status" value="1"/>
</dbReference>
<organism evidence="4 5">
    <name type="scientific">Paenibacillus albiflavus</name>
    <dbReference type="NCBI Taxonomy" id="2545760"/>
    <lineage>
        <taxon>Bacteria</taxon>
        <taxon>Bacillati</taxon>
        <taxon>Bacillota</taxon>
        <taxon>Bacilli</taxon>
        <taxon>Bacillales</taxon>
        <taxon>Paenibacillaceae</taxon>
        <taxon>Paenibacillus</taxon>
    </lineage>
</organism>
<dbReference type="AlphaFoldDB" id="A0A4R4EGR7"/>
<name>A0A4R4EGR7_9BACL</name>
<reference evidence="4 5" key="1">
    <citation type="submission" date="2019-03" db="EMBL/GenBank/DDBJ databases">
        <authorList>
            <person name="Kim M.K.M."/>
        </authorList>
    </citation>
    <scope>NUCLEOTIDE SEQUENCE [LARGE SCALE GENOMIC DNA]</scope>
    <source>
        <strain evidence="4 5">18JY21-1</strain>
    </source>
</reference>
<dbReference type="InterPro" id="IPR015797">
    <property type="entry name" value="NUDIX_hydrolase-like_dom_sf"/>
</dbReference>
<protein>
    <submittedName>
        <fullName evidence="4">NUDIX domain-containing protein</fullName>
    </submittedName>
</protein>
<evidence type="ECO:0000259" key="3">
    <source>
        <dbReference type="PROSITE" id="PS51462"/>
    </source>
</evidence>
<dbReference type="OrthoDB" id="9131041at2"/>
<evidence type="ECO:0000313" key="4">
    <source>
        <dbReference type="EMBL" id="TCZ79284.1"/>
    </source>
</evidence>
<keyword evidence="5" id="KW-1185">Reference proteome</keyword>
<dbReference type="GO" id="GO:0016787">
    <property type="term" value="F:hydrolase activity"/>
    <property type="evidence" value="ECO:0007669"/>
    <property type="project" value="UniProtKB-KW"/>
</dbReference>
<dbReference type="PANTHER" id="PTHR43736">
    <property type="entry name" value="ADP-RIBOSE PYROPHOSPHATASE"/>
    <property type="match status" value="1"/>
</dbReference>
<dbReference type="InterPro" id="IPR020476">
    <property type="entry name" value="Nudix_hydrolase"/>
</dbReference>
<comment type="similarity">
    <text evidence="1">Belongs to the Nudix hydrolase family.</text>
</comment>
<dbReference type="CDD" id="cd04665">
    <property type="entry name" value="NUDIX_RppH"/>
    <property type="match status" value="1"/>
</dbReference>
<dbReference type="Proteomes" id="UP000295418">
    <property type="component" value="Unassembled WGS sequence"/>
</dbReference>
<evidence type="ECO:0000256" key="2">
    <source>
        <dbReference type="ARBA" id="ARBA00022801"/>
    </source>
</evidence>